<evidence type="ECO:0000256" key="5">
    <source>
        <dbReference type="ARBA" id="ARBA00022989"/>
    </source>
</evidence>
<evidence type="ECO:0000256" key="7">
    <source>
        <dbReference type="SAM" id="Phobius"/>
    </source>
</evidence>
<evidence type="ECO:0000256" key="6">
    <source>
        <dbReference type="ARBA" id="ARBA00023136"/>
    </source>
</evidence>
<evidence type="ECO:0000256" key="1">
    <source>
        <dbReference type="ARBA" id="ARBA00004651"/>
    </source>
</evidence>
<accession>A0ABR8CE35</accession>
<evidence type="ECO:0000256" key="3">
    <source>
        <dbReference type="ARBA" id="ARBA00022475"/>
    </source>
</evidence>
<keyword evidence="5 7" id="KW-1133">Transmembrane helix</keyword>
<feature type="transmembrane region" description="Helical" evidence="7">
    <location>
        <begin position="307"/>
        <end position="325"/>
    </location>
</feature>
<evidence type="ECO:0000313" key="9">
    <source>
        <dbReference type="Proteomes" id="UP000618445"/>
    </source>
</evidence>
<gene>
    <name evidence="8" type="ORF">H6G05_16160</name>
</gene>
<comment type="subcellular location">
    <subcellularLocation>
        <location evidence="1">Cell membrane</location>
        <topology evidence="1">Multi-pass membrane protein</topology>
    </subcellularLocation>
</comment>
<dbReference type="InterPro" id="IPR014047">
    <property type="entry name" value="Chr_Tranpt_l_chain"/>
</dbReference>
<dbReference type="NCBIfam" id="TIGR00937">
    <property type="entry name" value="2A51"/>
    <property type="match status" value="1"/>
</dbReference>
<feature type="transmembrane region" description="Helical" evidence="7">
    <location>
        <begin position="100"/>
        <end position="124"/>
    </location>
</feature>
<feature type="transmembrane region" description="Helical" evidence="7">
    <location>
        <begin position="209"/>
        <end position="231"/>
    </location>
</feature>
<proteinExistence type="inferred from homology"/>
<feature type="transmembrane region" description="Helical" evidence="7">
    <location>
        <begin position="174"/>
        <end position="197"/>
    </location>
</feature>
<feature type="transmembrane region" description="Helical" evidence="7">
    <location>
        <begin position="237"/>
        <end position="260"/>
    </location>
</feature>
<evidence type="ECO:0000256" key="2">
    <source>
        <dbReference type="ARBA" id="ARBA00005262"/>
    </source>
</evidence>
<dbReference type="PANTHER" id="PTHR33567">
    <property type="entry name" value="CHROMATE ION TRANSPORTER (EUROFUNG)"/>
    <property type="match status" value="1"/>
</dbReference>
<comment type="similarity">
    <text evidence="2">Belongs to the chromate ion transporter (CHR) (TC 2.A.51) family.</text>
</comment>
<name>A0ABR8CE35_9CYAN</name>
<dbReference type="Proteomes" id="UP000618445">
    <property type="component" value="Unassembled WGS sequence"/>
</dbReference>
<dbReference type="InterPro" id="IPR003370">
    <property type="entry name" value="Chromate_transpt"/>
</dbReference>
<keyword evidence="9" id="KW-1185">Reference proteome</keyword>
<feature type="transmembrane region" description="Helical" evidence="7">
    <location>
        <begin position="280"/>
        <end position="301"/>
    </location>
</feature>
<feature type="transmembrane region" description="Helical" evidence="7">
    <location>
        <begin position="364"/>
        <end position="382"/>
    </location>
</feature>
<comment type="caution">
    <text evidence="8">The sequence shown here is derived from an EMBL/GenBank/DDBJ whole genome shotgun (WGS) entry which is preliminary data.</text>
</comment>
<protein>
    <submittedName>
        <fullName evidence="8">Chromate transporter</fullName>
    </submittedName>
</protein>
<reference evidence="8 9" key="1">
    <citation type="journal article" date="2020" name="ISME J.">
        <title>Comparative genomics reveals insights into cyanobacterial evolution and habitat adaptation.</title>
        <authorList>
            <person name="Chen M.Y."/>
            <person name="Teng W.K."/>
            <person name="Zhao L."/>
            <person name="Hu C.X."/>
            <person name="Zhou Y.K."/>
            <person name="Han B.P."/>
            <person name="Song L.R."/>
            <person name="Shu W.S."/>
        </authorList>
    </citation>
    <scope>NUCLEOTIDE SEQUENCE [LARGE SCALE GENOMIC DNA]</scope>
    <source>
        <strain evidence="8 9">FACHB-1050</strain>
    </source>
</reference>
<dbReference type="PANTHER" id="PTHR33567:SF3">
    <property type="entry name" value="CHROMATE ION TRANSPORTER (EUROFUNG)"/>
    <property type="match status" value="1"/>
</dbReference>
<keyword evidence="6 7" id="KW-0472">Membrane</keyword>
<keyword evidence="3" id="KW-1003">Cell membrane</keyword>
<dbReference type="PIRSF" id="PIRSF004810">
    <property type="entry name" value="ChrA"/>
    <property type="match status" value="1"/>
</dbReference>
<dbReference type="EMBL" id="JACJQY010000028">
    <property type="protein sequence ID" value="MBD2318375.1"/>
    <property type="molecule type" value="Genomic_DNA"/>
</dbReference>
<sequence>MPEYTKKDLEPESLLDDQEQKAQLSTKPKLSELALVFAKLGAIAFGGPAAHVAQIELEVVQNRRWLSREKLLDLLSISNLIPGPNSTELVIHVGLEQAGILGAIVAGASFIIPAMLLVWGLAIVYVQYQTIPTVGWLLYGVKPVIIAIIAQALWKLGRSGLKNAATWSAGILVLALYFLGVNEVALMIGAGIAVTLVRNLNFLKNPKSLPSILFPFSFFPFPLSTVATEIAPKPWTAVFLSFLKIGSVLYGSGYVLLAFVQQEFVDRNHWLTSQQLLDAIAIGQFTPGPVLTTATFIGYLLAGNLGAIAATIGIFLPAFILVPLINPFVSKLRKSPWTAGFLDGVNAASIGLMAAVAWELGRGTLIDIWTIVVAIASLGILLKFPKVNSAWLVIAGGAIGWLLKFKAI</sequence>
<evidence type="ECO:0000256" key="4">
    <source>
        <dbReference type="ARBA" id="ARBA00022692"/>
    </source>
</evidence>
<dbReference type="Pfam" id="PF02417">
    <property type="entry name" value="Chromate_transp"/>
    <property type="match status" value="2"/>
</dbReference>
<feature type="transmembrane region" description="Helical" evidence="7">
    <location>
        <begin position="136"/>
        <end position="154"/>
    </location>
</feature>
<organism evidence="8 9">
    <name type="scientific">Phormidium tenue FACHB-1050</name>
    <dbReference type="NCBI Taxonomy" id="2692857"/>
    <lineage>
        <taxon>Bacteria</taxon>
        <taxon>Bacillati</taxon>
        <taxon>Cyanobacteriota</taxon>
        <taxon>Cyanophyceae</taxon>
        <taxon>Oscillatoriophycideae</taxon>
        <taxon>Oscillatoriales</taxon>
        <taxon>Oscillatoriaceae</taxon>
        <taxon>Phormidium</taxon>
    </lineage>
</organism>
<feature type="transmembrane region" description="Helical" evidence="7">
    <location>
        <begin position="337"/>
        <end position="358"/>
    </location>
</feature>
<feature type="transmembrane region" description="Helical" evidence="7">
    <location>
        <begin position="389"/>
        <end position="407"/>
    </location>
</feature>
<evidence type="ECO:0000313" key="8">
    <source>
        <dbReference type="EMBL" id="MBD2318375.1"/>
    </source>
</evidence>
<keyword evidence="4 7" id="KW-0812">Transmembrane</keyword>
<dbReference type="RefSeq" id="WP_190579349.1">
    <property type="nucleotide sequence ID" value="NZ_CAWPQU010000021.1"/>
</dbReference>